<evidence type="ECO:0000256" key="7">
    <source>
        <dbReference type="ARBA" id="ARBA00022840"/>
    </source>
</evidence>
<dbReference type="SUPFAM" id="SSF53633">
    <property type="entry name" value="Carbamate kinase-like"/>
    <property type="match status" value="1"/>
</dbReference>
<comment type="catalytic activity">
    <reaction evidence="8 9">
        <text>N-acetyl-L-glutamate + ATP = N-acetyl-L-glutamyl 5-phosphate + ADP</text>
        <dbReference type="Rhea" id="RHEA:14629"/>
        <dbReference type="ChEBI" id="CHEBI:30616"/>
        <dbReference type="ChEBI" id="CHEBI:44337"/>
        <dbReference type="ChEBI" id="CHEBI:57936"/>
        <dbReference type="ChEBI" id="CHEBI:456216"/>
        <dbReference type="EC" id="2.7.2.8"/>
    </reaction>
</comment>
<gene>
    <name evidence="9 11" type="primary">argB</name>
    <name evidence="11" type="ordered locus">HTH_0295</name>
</gene>
<keyword evidence="9" id="KW-0963">Cytoplasm</keyword>
<evidence type="ECO:0000256" key="6">
    <source>
        <dbReference type="ARBA" id="ARBA00022777"/>
    </source>
</evidence>
<evidence type="ECO:0000256" key="4">
    <source>
        <dbReference type="ARBA" id="ARBA00022679"/>
    </source>
</evidence>
<dbReference type="STRING" id="608538.HTH_0295"/>
<feature type="binding site" evidence="9">
    <location>
        <position position="196"/>
    </location>
    <ligand>
        <name>substrate</name>
    </ligand>
</feature>
<dbReference type="InterPro" id="IPR041727">
    <property type="entry name" value="NAGK-C"/>
</dbReference>
<dbReference type="RefSeq" id="WP_012962945.1">
    <property type="nucleotide sequence ID" value="NC_013799.1"/>
</dbReference>
<comment type="similarity">
    <text evidence="9">Belongs to the acetylglutamate kinase family. ArgB subfamily.</text>
</comment>
<organism evidence="11 12">
    <name type="scientific">Hydrogenobacter thermophilus (strain DSM 6534 / IAM 12695 / TK-6)</name>
    <dbReference type="NCBI Taxonomy" id="608538"/>
    <lineage>
        <taxon>Bacteria</taxon>
        <taxon>Pseudomonadati</taxon>
        <taxon>Aquificota</taxon>
        <taxon>Aquificia</taxon>
        <taxon>Aquificales</taxon>
        <taxon>Aquificaceae</taxon>
        <taxon>Hydrogenobacter</taxon>
    </lineage>
</organism>
<keyword evidence="12" id="KW-1185">Reference proteome</keyword>
<protein>
    <recommendedName>
        <fullName evidence="9">Acetylglutamate kinase</fullName>
        <ecNumber evidence="9">2.7.2.8</ecNumber>
    </recommendedName>
    <alternativeName>
        <fullName evidence="9">N-acetyl-L-glutamate 5-phosphotransferase</fullName>
    </alternativeName>
    <alternativeName>
        <fullName evidence="9">NAG kinase</fullName>
        <shortName evidence="9">NAGK</shortName>
    </alternativeName>
</protein>
<dbReference type="PIRSF" id="PIRSF000728">
    <property type="entry name" value="NAGK"/>
    <property type="match status" value="1"/>
</dbReference>
<dbReference type="HAMAP" id="MF_00082">
    <property type="entry name" value="ArgB"/>
    <property type="match status" value="1"/>
</dbReference>
<dbReference type="PANTHER" id="PTHR23342">
    <property type="entry name" value="N-ACETYLGLUTAMATE SYNTHASE"/>
    <property type="match status" value="1"/>
</dbReference>
<reference evidence="11 12" key="1">
    <citation type="journal article" date="2010" name="J. Bacteriol.">
        <title>Complete genome sequence of the thermophilic, obligately chemolithoautotrophic hydrogen-oxidizing bacterium Hydrogenobacter thermophilus TK-6.</title>
        <authorList>
            <person name="Arai H."/>
            <person name="Kanbe H."/>
            <person name="Ishii M."/>
            <person name="Igarashi Y."/>
        </authorList>
    </citation>
    <scope>NUCLEOTIDE SEQUENCE [LARGE SCALE GENOMIC DNA]</scope>
    <source>
        <strain evidence="12">DSM 6534 / IAM 12695 / TK-6 [Tokyo]</strain>
    </source>
</reference>
<sequence length="303" mass="33219">MIEELIQKAKILQSALPYIRKFYGKTFVVKYGGSAMLEESLRESFAKDVLLLRYTGIKVVVVHGGGPQISAALEKFGIKSTFVGGLRKTDQETMHVVEMVLSGDINKDIVALINKHSGEQIYAVGLSGRDGNLIRAKKLNKEEYFREIGLEVPREDIGFVGEVLSVNTHLLQALMDNGYIPVIAPVGVGEDGQAYNINADIVASEVARYTKAEKLLFLTDTEGIKDKDGKTISSLSREEAYRLISEGTIKGGMIPKVKSALRALQEGVGKVHIVDGRIPHSILLEIFTEEGVGTEIVNQRSMD</sequence>
<dbReference type="EC" id="2.7.2.8" evidence="9"/>
<dbReference type="PRINTS" id="PR00474">
    <property type="entry name" value="GLU5KINASE"/>
</dbReference>
<comment type="pathway">
    <text evidence="1 9">Amino-acid biosynthesis; L-arginine biosynthesis; N(2)-acetyl-L-ornithine from L-glutamate: step 2/4.</text>
</comment>
<dbReference type="FunFam" id="3.40.1160.10:FF:000004">
    <property type="entry name" value="Acetylglutamate kinase"/>
    <property type="match status" value="1"/>
</dbReference>
<name>D3DG10_HYDTT</name>
<dbReference type="NCBIfam" id="TIGR00761">
    <property type="entry name" value="argB"/>
    <property type="match status" value="1"/>
</dbReference>
<evidence type="ECO:0000256" key="8">
    <source>
        <dbReference type="ARBA" id="ARBA00048141"/>
    </source>
</evidence>
<evidence type="ECO:0000256" key="5">
    <source>
        <dbReference type="ARBA" id="ARBA00022741"/>
    </source>
</evidence>
<dbReference type="PATRIC" id="fig|608538.5.peg.294"/>
<keyword evidence="2 9" id="KW-0055">Arginine biosynthesis</keyword>
<dbReference type="UniPathway" id="UPA00068">
    <property type="reaction ID" value="UER00107"/>
</dbReference>
<dbReference type="InterPro" id="IPR036393">
    <property type="entry name" value="AceGlu_kinase-like_sf"/>
</dbReference>
<dbReference type="KEGG" id="hte:Hydth_0293"/>
<dbReference type="CDD" id="cd04250">
    <property type="entry name" value="AAK_NAGK-C"/>
    <property type="match status" value="1"/>
</dbReference>
<keyword evidence="3 9" id="KW-0028">Amino-acid biosynthesis</keyword>
<dbReference type="OrthoDB" id="9803155at2"/>
<keyword evidence="6 9" id="KW-0418">Kinase</keyword>
<evidence type="ECO:0000256" key="3">
    <source>
        <dbReference type="ARBA" id="ARBA00022605"/>
    </source>
</evidence>
<feature type="domain" description="Aspartate/glutamate/uridylate kinase" evidence="10">
    <location>
        <begin position="25"/>
        <end position="275"/>
    </location>
</feature>
<dbReference type="GO" id="GO:0042450">
    <property type="term" value="P:L-arginine biosynthetic process via ornithine"/>
    <property type="evidence" value="ECO:0007669"/>
    <property type="project" value="UniProtKB-UniRule"/>
</dbReference>
<accession>D3DG10</accession>
<proteinExistence type="inferred from homology"/>
<dbReference type="InterPro" id="IPR001057">
    <property type="entry name" value="Glu/AcGlu_kinase"/>
</dbReference>
<dbReference type="KEGG" id="hth:HTH_0295"/>
<keyword evidence="5 9" id="KW-0547">Nucleotide-binding</keyword>
<dbReference type="GO" id="GO:0003991">
    <property type="term" value="F:acetylglutamate kinase activity"/>
    <property type="evidence" value="ECO:0007669"/>
    <property type="project" value="UniProtKB-UniRule"/>
</dbReference>
<comment type="function">
    <text evidence="9">Catalyzes the ATP-dependent phosphorylation of N-acetyl-L-glutamate.</text>
</comment>
<evidence type="ECO:0000256" key="2">
    <source>
        <dbReference type="ARBA" id="ARBA00022571"/>
    </source>
</evidence>
<feature type="site" description="Transition state stabilizer" evidence="9">
    <location>
        <position position="30"/>
    </location>
</feature>
<keyword evidence="7 9" id="KW-0067">ATP-binding</keyword>
<dbReference type="InterPro" id="IPR037528">
    <property type="entry name" value="ArgB"/>
</dbReference>
<comment type="subcellular location">
    <subcellularLocation>
        <location evidence="9">Cytoplasm</location>
    </subcellularLocation>
</comment>
<evidence type="ECO:0000256" key="1">
    <source>
        <dbReference type="ARBA" id="ARBA00004828"/>
    </source>
</evidence>
<evidence type="ECO:0000259" key="10">
    <source>
        <dbReference type="Pfam" id="PF00696"/>
    </source>
</evidence>
<evidence type="ECO:0000313" key="12">
    <source>
        <dbReference type="Proteomes" id="UP000002574"/>
    </source>
</evidence>
<dbReference type="Gene3D" id="3.40.1160.10">
    <property type="entry name" value="Acetylglutamate kinase-like"/>
    <property type="match status" value="1"/>
</dbReference>
<dbReference type="Pfam" id="PF00696">
    <property type="entry name" value="AA_kinase"/>
    <property type="match status" value="1"/>
</dbReference>
<dbReference type="Proteomes" id="UP000002574">
    <property type="component" value="Chromosome"/>
</dbReference>
<dbReference type="AlphaFoldDB" id="D3DG10"/>
<dbReference type="PANTHER" id="PTHR23342:SF0">
    <property type="entry name" value="N-ACETYLGLUTAMATE SYNTHASE, MITOCHONDRIAL"/>
    <property type="match status" value="1"/>
</dbReference>
<keyword evidence="4 9" id="KW-0808">Transferase</keyword>
<feature type="binding site" evidence="9">
    <location>
        <position position="87"/>
    </location>
    <ligand>
        <name>substrate</name>
    </ligand>
</feature>
<dbReference type="GO" id="GO:0005524">
    <property type="term" value="F:ATP binding"/>
    <property type="evidence" value="ECO:0007669"/>
    <property type="project" value="UniProtKB-UniRule"/>
</dbReference>
<evidence type="ECO:0000256" key="9">
    <source>
        <dbReference type="HAMAP-Rule" id="MF_00082"/>
    </source>
</evidence>
<evidence type="ECO:0000313" key="11">
    <source>
        <dbReference type="EMBL" id="BAI68762.1"/>
    </source>
</evidence>
<feature type="site" description="Transition state stabilizer" evidence="9">
    <location>
        <position position="256"/>
    </location>
</feature>
<dbReference type="InterPro" id="IPR004662">
    <property type="entry name" value="AcgluKinase_fam"/>
</dbReference>
<dbReference type="GO" id="GO:0005737">
    <property type="term" value="C:cytoplasm"/>
    <property type="evidence" value="ECO:0007669"/>
    <property type="project" value="UniProtKB-SubCell"/>
</dbReference>
<dbReference type="EMBL" id="AP011112">
    <property type="protein sequence ID" value="BAI68762.1"/>
    <property type="molecule type" value="Genomic_DNA"/>
</dbReference>
<feature type="binding site" evidence="9">
    <location>
        <begin position="65"/>
        <end position="66"/>
    </location>
    <ligand>
        <name>substrate</name>
    </ligand>
</feature>
<dbReference type="eggNOG" id="COG0548">
    <property type="taxonomic scope" value="Bacteria"/>
</dbReference>
<dbReference type="InterPro" id="IPR001048">
    <property type="entry name" value="Asp/Glu/Uridylate_kinase"/>
</dbReference>